<sequence length="25" mass="2554">MISVKIVSPKPYTMAGGFMLAVVGG</sequence>
<name>A0A0F8XW85_9ZZZZ</name>
<protein>
    <submittedName>
        <fullName evidence="1">Uncharacterized protein</fullName>
    </submittedName>
</protein>
<proteinExistence type="predicted"/>
<dbReference type="AlphaFoldDB" id="A0A0F8XW85"/>
<accession>A0A0F8XW85</accession>
<gene>
    <name evidence="1" type="ORF">LCGC14_2973290</name>
</gene>
<organism evidence="1">
    <name type="scientific">marine sediment metagenome</name>
    <dbReference type="NCBI Taxonomy" id="412755"/>
    <lineage>
        <taxon>unclassified sequences</taxon>
        <taxon>metagenomes</taxon>
        <taxon>ecological metagenomes</taxon>
    </lineage>
</organism>
<dbReference type="EMBL" id="LAZR01060513">
    <property type="protein sequence ID" value="KKK65525.1"/>
    <property type="molecule type" value="Genomic_DNA"/>
</dbReference>
<feature type="non-terminal residue" evidence="1">
    <location>
        <position position="25"/>
    </location>
</feature>
<comment type="caution">
    <text evidence="1">The sequence shown here is derived from an EMBL/GenBank/DDBJ whole genome shotgun (WGS) entry which is preliminary data.</text>
</comment>
<reference evidence="1" key="1">
    <citation type="journal article" date="2015" name="Nature">
        <title>Complex archaea that bridge the gap between prokaryotes and eukaryotes.</title>
        <authorList>
            <person name="Spang A."/>
            <person name="Saw J.H."/>
            <person name="Jorgensen S.L."/>
            <person name="Zaremba-Niedzwiedzka K."/>
            <person name="Martijn J."/>
            <person name="Lind A.E."/>
            <person name="van Eijk R."/>
            <person name="Schleper C."/>
            <person name="Guy L."/>
            <person name="Ettema T.J."/>
        </authorList>
    </citation>
    <scope>NUCLEOTIDE SEQUENCE</scope>
</reference>
<evidence type="ECO:0000313" key="1">
    <source>
        <dbReference type="EMBL" id="KKK65525.1"/>
    </source>
</evidence>